<dbReference type="EMBL" id="AZEC01000001">
    <property type="protein sequence ID" value="KRL14738.1"/>
    <property type="molecule type" value="Genomic_DNA"/>
</dbReference>
<dbReference type="SUPFAM" id="SSF52540">
    <property type="entry name" value="P-loop containing nucleoside triphosphate hydrolases"/>
    <property type="match status" value="1"/>
</dbReference>
<dbReference type="InterPro" id="IPR027417">
    <property type="entry name" value="P-loop_NTPase"/>
</dbReference>
<keyword evidence="2" id="KW-1185">Reference proteome</keyword>
<dbReference type="PATRIC" id="fig|1423792.3.peg.399"/>
<sequence>MTGLIVMEKTLYFIGGPMGAGKTAVSKVLLQQLPNAVMLDGDWCWVMDPFVVNEQTKTMVIGNIHHLLNAFIAEPDLKNIIFCWVMDEQTIIDTVLAGLTLENVALVNISLVPSVTKLTENITADVQNGIRTAEAIPAAIARLPKFAMVDSIKLDTTHLSPLEAAGKIRQLSTGR</sequence>
<organism evidence="1 2">
    <name type="scientific">Schleiferilactobacillus perolens DSM 12744</name>
    <dbReference type="NCBI Taxonomy" id="1423792"/>
    <lineage>
        <taxon>Bacteria</taxon>
        <taxon>Bacillati</taxon>
        <taxon>Bacillota</taxon>
        <taxon>Bacilli</taxon>
        <taxon>Lactobacillales</taxon>
        <taxon>Lactobacillaceae</taxon>
        <taxon>Schleiferilactobacillus</taxon>
    </lineage>
</organism>
<dbReference type="Gene3D" id="3.40.50.300">
    <property type="entry name" value="P-loop containing nucleotide triphosphate hydrolases"/>
    <property type="match status" value="1"/>
</dbReference>
<reference evidence="1 2" key="1">
    <citation type="journal article" date="2015" name="Genome Announc.">
        <title>Expanding the biotechnology potential of lactobacilli through comparative genomics of 213 strains and associated genera.</title>
        <authorList>
            <person name="Sun Z."/>
            <person name="Harris H.M."/>
            <person name="McCann A."/>
            <person name="Guo C."/>
            <person name="Argimon S."/>
            <person name="Zhang W."/>
            <person name="Yang X."/>
            <person name="Jeffery I.B."/>
            <person name="Cooney J.C."/>
            <person name="Kagawa T.F."/>
            <person name="Liu W."/>
            <person name="Song Y."/>
            <person name="Salvetti E."/>
            <person name="Wrobel A."/>
            <person name="Rasinkangas P."/>
            <person name="Parkhill J."/>
            <person name="Rea M.C."/>
            <person name="O'Sullivan O."/>
            <person name="Ritari J."/>
            <person name="Douillard F.P."/>
            <person name="Paul Ross R."/>
            <person name="Yang R."/>
            <person name="Briner A.E."/>
            <person name="Felis G.E."/>
            <person name="de Vos W.M."/>
            <person name="Barrangou R."/>
            <person name="Klaenhammer T.R."/>
            <person name="Caufield P.W."/>
            <person name="Cui Y."/>
            <person name="Zhang H."/>
            <person name="O'Toole P.W."/>
        </authorList>
    </citation>
    <scope>NUCLEOTIDE SEQUENCE [LARGE SCALE GENOMIC DNA]</scope>
    <source>
        <strain evidence="1 2">DSM 12744</strain>
    </source>
</reference>
<dbReference type="AlphaFoldDB" id="A0A0R1NAJ5"/>
<dbReference type="RefSeq" id="WP_235812187.1">
    <property type="nucleotide sequence ID" value="NZ_AZEC01000001.1"/>
</dbReference>
<proteinExistence type="predicted"/>
<dbReference type="Pfam" id="PF13238">
    <property type="entry name" value="AAA_18"/>
    <property type="match status" value="1"/>
</dbReference>
<evidence type="ECO:0008006" key="3">
    <source>
        <dbReference type="Google" id="ProtNLM"/>
    </source>
</evidence>
<dbReference type="Proteomes" id="UP000051330">
    <property type="component" value="Unassembled WGS sequence"/>
</dbReference>
<comment type="caution">
    <text evidence="1">The sequence shown here is derived from an EMBL/GenBank/DDBJ whole genome shotgun (WGS) entry which is preliminary data.</text>
</comment>
<accession>A0A0R1NAJ5</accession>
<protein>
    <recommendedName>
        <fullName evidence="3">Nucleotide kinase</fullName>
    </recommendedName>
</protein>
<evidence type="ECO:0000313" key="2">
    <source>
        <dbReference type="Proteomes" id="UP000051330"/>
    </source>
</evidence>
<dbReference type="STRING" id="1423792.FD09_GL000397"/>
<name>A0A0R1NAJ5_9LACO</name>
<gene>
    <name evidence="1" type="ORF">FD09_GL000397</name>
</gene>
<evidence type="ECO:0000313" key="1">
    <source>
        <dbReference type="EMBL" id="KRL14738.1"/>
    </source>
</evidence>